<organism evidence="2 3">
    <name type="scientific">Paracoccus benzoatiresistens</name>
    <dbReference type="NCBI Taxonomy" id="2997341"/>
    <lineage>
        <taxon>Bacteria</taxon>
        <taxon>Pseudomonadati</taxon>
        <taxon>Pseudomonadota</taxon>
        <taxon>Alphaproteobacteria</taxon>
        <taxon>Rhodobacterales</taxon>
        <taxon>Paracoccaceae</taxon>
        <taxon>Paracoccus</taxon>
    </lineage>
</organism>
<protein>
    <submittedName>
        <fullName evidence="2">HupE/UreJ family protein</fullName>
    </submittedName>
</protein>
<dbReference type="RefSeq" id="WP_268942372.1">
    <property type="nucleotide sequence ID" value="NZ_JAPTYD010000015.1"/>
</dbReference>
<feature type="chain" id="PRO_5046940735" evidence="1">
    <location>
        <begin position="20"/>
        <end position="51"/>
    </location>
</feature>
<gene>
    <name evidence="2" type="ORF">OU682_12055</name>
</gene>
<comment type="caution">
    <text evidence="2">The sequence shown here is derived from an EMBL/GenBank/DDBJ whole genome shotgun (WGS) entry which is preliminary data.</text>
</comment>
<keyword evidence="3" id="KW-1185">Reference proteome</keyword>
<name>A0ABT4J5J0_9RHOB</name>
<accession>A0ABT4J5J0</accession>
<evidence type="ECO:0000256" key="1">
    <source>
        <dbReference type="SAM" id="SignalP"/>
    </source>
</evidence>
<keyword evidence="1" id="KW-0732">Signal</keyword>
<reference evidence="2" key="1">
    <citation type="submission" date="2022-12" db="EMBL/GenBank/DDBJ databases">
        <title>Paracoccus sp. EF6 isolated from a lake water.</title>
        <authorList>
            <person name="Liu H."/>
        </authorList>
    </citation>
    <scope>NUCLEOTIDE SEQUENCE</scope>
    <source>
        <strain evidence="2">EF6</strain>
    </source>
</reference>
<sequence>MRIPLLALAICLAAGAAWAHDGAAAGGGFVTGFLHPVLGWDHVAAIVAVGL</sequence>
<proteinExistence type="predicted"/>
<dbReference type="EMBL" id="JAPTYD010000015">
    <property type="protein sequence ID" value="MCZ0962353.1"/>
    <property type="molecule type" value="Genomic_DNA"/>
</dbReference>
<dbReference type="InterPro" id="IPR007038">
    <property type="entry name" value="HupE_UreJ"/>
</dbReference>
<dbReference type="Proteomes" id="UP001149822">
    <property type="component" value="Unassembled WGS sequence"/>
</dbReference>
<dbReference type="Pfam" id="PF04955">
    <property type="entry name" value="HupE_UreJ"/>
    <property type="match status" value="1"/>
</dbReference>
<evidence type="ECO:0000313" key="2">
    <source>
        <dbReference type="EMBL" id="MCZ0962353.1"/>
    </source>
</evidence>
<evidence type="ECO:0000313" key="3">
    <source>
        <dbReference type="Proteomes" id="UP001149822"/>
    </source>
</evidence>
<feature type="signal peptide" evidence="1">
    <location>
        <begin position="1"/>
        <end position="19"/>
    </location>
</feature>